<gene>
    <name evidence="3" type="ORF">HW564_12365</name>
</gene>
<dbReference type="RefSeq" id="WP_011047440.1">
    <property type="nucleotide sequence ID" value="NZ_CP076685.1"/>
</dbReference>
<organism evidence="3 4">
    <name type="scientific">Ruegeria pomeroyi</name>
    <dbReference type="NCBI Taxonomy" id="89184"/>
    <lineage>
        <taxon>Bacteria</taxon>
        <taxon>Pseudomonadati</taxon>
        <taxon>Pseudomonadota</taxon>
        <taxon>Alphaproteobacteria</taxon>
        <taxon>Rhodobacterales</taxon>
        <taxon>Roseobacteraceae</taxon>
        <taxon>Ruegeria</taxon>
    </lineage>
</organism>
<feature type="region of interest" description="Disordered" evidence="1">
    <location>
        <begin position="353"/>
        <end position="382"/>
    </location>
</feature>
<evidence type="ECO:0000259" key="2">
    <source>
        <dbReference type="Pfam" id="PF04233"/>
    </source>
</evidence>
<dbReference type="AlphaFoldDB" id="A0A850LJ38"/>
<name>A0A850LJ38_9RHOB</name>
<proteinExistence type="predicted"/>
<evidence type="ECO:0000313" key="4">
    <source>
        <dbReference type="Proteomes" id="UP000565723"/>
    </source>
</evidence>
<feature type="domain" description="Phage head morphogenesis" evidence="2">
    <location>
        <begin position="42"/>
        <end position="126"/>
    </location>
</feature>
<dbReference type="Proteomes" id="UP000565723">
    <property type="component" value="Unassembled WGS sequence"/>
</dbReference>
<dbReference type="EMBL" id="JABXIY010000031">
    <property type="protein sequence ID" value="NVK97717.1"/>
    <property type="molecule type" value="Genomic_DNA"/>
</dbReference>
<evidence type="ECO:0000256" key="1">
    <source>
        <dbReference type="SAM" id="MobiDB-lite"/>
    </source>
</evidence>
<dbReference type="Pfam" id="PF04233">
    <property type="entry name" value="Phage_Mu_F"/>
    <property type="match status" value="1"/>
</dbReference>
<accession>A0A850LJ38</accession>
<comment type="caution">
    <text evidence="3">The sequence shown here is derived from an EMBL/GenBank/DDBJ whole genome shotgun (WGS) entry which is preliminary data.</text>
</comment>
<evidence type="ECO:0000313" key="3">
    <source>
        <dbReference type="EMBL" id="NVK97717.1"/>
    </source>
</evidence>
<protein>
    <recommendedName>
        <fullName evidence="2">Phage head morphogenesis domain-containing protein</fullName>
    </recommendedName>
</protein>
<sequence length="474" mass="51296">MLLNALAPPDTVPTVSTSDLRDVSDANTEALNAWNARLESIFSEYQNHPQRLRPLRTAMEERLLRAFAGLINQLRQEDLGIEQYIWRSQDDAKVRDSHAAYDDRVFRWNNPPEGGHPGEAHNCRCYAEPVLPGVQSIVVLADFAPAAGGVPALDPTDAIRGLRALTGIGAALLASDALQDWTDAMRDRRVDAAGARLGVDVTTVEGRLAATAYALVQEGISSGAYPVLPKNSEFARIGAEAAALYELMNPGTILETGVGGDPAKQRALQEFIAAAGAAFARGGLRLQEGEMAQGWVEVFPELTEDERRLGELPGFTPARIEQWLETYPIEDLGLPNHTGSPIPEDPTDSIISTPIPEETGPNIVEARPGNTTTPGGNSILPHGAKGDGREYIGLKGHDVEQIDDIIANPRPELSGVVEGRGKFKGQDMTLLTGQDGHWVLLDPDGNVFAVSNRNLPLRHQENDPEDIVRPLERP</sequence>
<dbReference type="InterPro" id="IPR006528">
    <property type="entry name" value="Phage_head_morphogenesis_dom"/>
</dbReference>
<reference evidence="3 4" key="1">
    <citation type="journal article" date="2020" name="Proc. Natl. Acad. Sci. U.S.A.">
        <title>Ecological drivers of bacterial community assembly in synthetic phycospheres.</title>
        <authorList>
            <person name="Fu H."/>
            <person name="Uchimiya M."/>
            <person name="Gore J."/>
            <person name="Moran M.A."/>
        </authorList>
    </citation>
    <scope>NUCLEOTIDE SEQUENCE [LARGE SCALE GENOMIC DNA]</scope>
    <source>
        <strain evidence="3">HF-Din03</strain>
    </source>
</reference>